<evidence type="ECO:0008006" key="3">
    <source>
        <dbReference type="Google" id="ProtNLM"/>
    </source>
</evidence>
<evidence type="ECO:0000313" key="1">
    <source>
        <dbReference type="EMBL" id="MCH7410698.1"/>
    </source>
</evidence>
<dbReference type="RefSeq" id="WP_241349059.1">
    <property type="nucleotide sequence ID" value="NZ_JAKZGP010000044.1"/>
</dbReference>
<accession>A0ABS9V2U5</accession>
<dbReference type="PANTHER" id="PTHR32305:SF15">
    <property type="entry name" value="PROTEIN RHSA-RELATED"/>
    <property type="match status" value="1"/>
</dbReference>
<dbReference type="InterPro" id="IPR022385">
    <property type="entry name" value="Rhs_assc_core"/>
</dbReference>
<gene>
    <name evidence="1" type="ORF">MM239_14920</name>
</gene>
<name>A0ABS9V2U5_9BACT</name>
<dbReference type="EMBL" id="JAKZGP010000044">
    <property type="protein sequence ID" value="MCH7410698.1"/>
    <property type="molecule type" value="Genomic_DNA"/>
</dbReference>
<dbReference type="Proteomes" id="UP001165489">
    <property type="component" value="Unassembled WGS sequence"/>
</dbReference>
<dbReference type="PANTHER" id="PTHR32305">
    <property type="match status" value="1"/>
</dbReference>
<comment type="caution">
    <text evidence="1">The sequence shown here is derived from an EMBL/GenBank/DDBJ whole genome shotgun (WGS) entry which is preliminary data.</text>
</comment>
<dbReference type="InterPro" id="IPR050708">
    <property type="entry name" value="T6SS_VgrG/RHS"/>
</dbReference>
<keyword evidence="2" id="KW-1185">Reference proteome</keyword>
<evidence type="ECO:0000313" key="2">
    <source>
        <dbReference type="Proteomes" id="UP001165489"/>
    </source>
</evidence>
<organism evidence="1 2">
    <name type="scientific">Belliella filtrata</name>
    <dbReference type="NCBI Taxonomy" id="2923435"/>
    <lineage>
        <taxon>Bacteria</taxon>
        <taxon>Pseudomonadati</taxon>
        <taxon>Bacteroidota</taxon>
        <taxon>Cytophagia</taxon>
        <taxon>Cytophagales</taxon>
        <taxon>Cyclobacteriaceae</taxon>
        <taxon>Belliella</taxon>
    </lineage>
</organism>
<protein>
    <recommendedName>
        <fullName evidence="3">RHS repeat-associated core domain-containing protein</fullName>
    </recommendedName>
</protein>
<proteinExistence type="predicted"/>
<dbReference type="Gene3D" id="2.180.10.10">
    <property type="entry name" value="RHS repeat-associated core"/>
    <property type="match status" value="1"/>
</dbReference>
<reference evidence="1" key="1">
    <citation type="submission" date="2022-03" db="EMBL/GenBank/DDBJ databases">
        <title>De novo assembled genomes of Belliella spp. (Cyclobacteriaceae) strains.</title>
        <authorList>
            <person name="Szabo A."/>
            <person name="Korponai K."/>
            <person name="Felfoldi T."/>
        </authorList>
    </citation>
    <scope>NUCLEOTIDE SEQUENCE</scope>
    <source>
        <strain evidence="1">DSM 111904</strain>
    </source>
</reference>
<dbReference type="NCBIfam" id="TIGR03696">
    <property type="entry name" value="Rhs_assc_core"/>
    <property type="match status" value="1"/>
</dbReference>
<sequence>MRPNFNGVDGGISTTMRTSTNNNASLAGLMTGKDDKGDAPEAYINYLFFDREMNYKYGRFVQMSNSAREDGSNVPHERLFQEVVAEEPGYFYIYLSNDSNTGSEAFFDDFTIMTSQSYIVQQIDYYLFGLIANNNVRTSDKETKDLFQGKNYEELTGWYDFHARQYDAALGRYFGVDPQDQFASPYLAMGNNPVMMIDPDGELAFLATLGIGAAISGAGYTANVAFSKGGFDNWSWSQFGKSLGMGAVSGVVSFGIGSIMGPVGSQGVAGEVKRAMMHGQANMMVGSAFGLTPSLSSFAAGSIGSLVGSAAHGLSPVEQIAGSTLAGGLGAELTGGDFWRGAAVGATVAGLNHLTHAGIEGLKDRAVLRKIQNNGWSPIDLSENPYKGLVEGFRVARLYNRGKVPFLYEQFPDGFRIQDLFDYSTITVGKGGWSDLSGEKIGKIYMYKHKDFDIRLDSKSFNIGDVDLRVSHRLTLYDNSKYWAAHQISWIHYHRHSHSLWLNAVNFINR</sequence>